<dbReference type="GO" id="GO:0044038">
    <property type="term" value="P:cell wall macromolecule biosynthetic process"/>
    <property type="evidence" value="ECO:0007669"/>
    <property type="project" value="TreeGrafter"/>
</dbReference>
<comment type="subcellular location">
    <subcellularLocation>
        <location evidence="1">Cell membrane</location>
        <topology evidence="1">Multi-pass membrane protein</topology>
    </subcellularLocation>
</comment>
<keyword evidence="7" id="KW-0479">Metal-binding</keyword>
<keyword evidence="5 8" id="KW-1133">Transmembrane helix</keyword>
<dbReference type="AlphaFoldDB" id="A0A090Q4C9"/>
<evidence type="ECO:0000313" key="9">
    <source>
        <dbReference type="EMBL" id="GAK97027.1"/>
    </source>
</evidence>
<dbReference type="eggNOG" id="COG0472">
    <property type="taxonomic scope" value="Bacteria"/>
</dbReference>
<gene>
    <name evidence="9" type="ORF">JCM19294_533</name>
</gene>
<organism evidence="9 10">
    <name type="scientific">Nonlabens tegetincola</name>
    <dbReference type="NCBI Taxonomy" id="323273"/>
    <lineage>
        <taxon>Bacteria</taxon>
        <taxon>Pseudomonadati</taxon>
        <taxon>Bacteroidota</taxon>
        <taxon>Flavobacteriia</taxon>
        <taxon>Flavobacteriales</taxon>
        <taxon>Flavobacteriaceae</taxon>
        <taxon>Nonlabens</taxon>
    </lineage>
</organism>
<sequence length="323" mass="36725">MNMYNYLIASLLLITSSLLYIPIAKRFNIVDKPNHRSSHTKVTIRGGGIIFFIGALFFFLTSGLQYPFFFAGLTILAVISFIDDLISLSASLRFSTQVIACLLLMYQSIDDYNLLFLLFLLIAAIAFINAYNFMDGINGITGIYSIGVLCSLIYINFFIVNYIENDLLLYTLISVIVFGYFNFRKKAVFFAGDIGSVTLAFILVFAAFKLLIVSNSPYVLLLFIVYGTDSLMTILKRFYLKEKLSEPHRHHIYQQLTDVKKIGHLKISILYLVLQLIVSSVVIITFSYDLSVQWFITIITLIIFAGIYLTLNKILIRINQKEG</sequence>
<evidence type="ECO:0000256" key="4">
    <source>
        <dbReference type="ARBA" id="ARBA00022692"/>
    </source>
</evidence>
<feature type="transmembrane region" description="Helical" evidence="8">
    <location>
        <begin position="294"/>
        <end position="311"/>
    </location>
</feature>
<dbReference type="InterPro" id="IPR000715">
    <property type="entry name" value="Glycosyl_transferase_4"/>
</dbReference>
<dbReference type="GO" id="GO:0016780">
    <property type="term" value="F:phosphotransferase activity, for other substituted phosphate groups"/>
    <property type="evidence" value="ECO:0007669"/>
    <property type="project" value="InterPro"/>
</dbReference>
<dbReference type="Proteomes" id="UP000029221">
    <property type="component" value="Unassembled WGS sequence"/>
</dbReference>
<keyword evidence="3 9" id="KW-0808">Transferase</keyword>
<comment type="caution">
    <text evidence="9">The sequence shown here is derived from an EMBL/GenBank/DDBJ whole genome shotgun (WGS) entry which is preliminary data.</text>
</comment>
<evidence type="ECO:0000256" key="8">
    <source>
        <dbReference type="SAM" id="Phobius"/>
    </source>
</evidence>
<dbReference type="GO" id="GO:0071555">
    <property type="term" value="P:cell wall organization"/>
    <property type="evidence" value="ECO:0007669"/>
    <property type="project" value="TreeGrafter"/>
</dbReference>
<keyword evidence="4 8" id="KW-0812">Transmembrane</keyword>
<dbReference type="CDD" id="cd06854">
    <property type="entry name" value="GT_WbpL_WbcO_like"/>
    <property type="match status" value="1"/>
</dbReference>
<feature type="binding site" evidence="7">
    <location>
        <position position="132"/>
    </location>
    <ligand>
        <name>Mg(2+)</name>
        <dbReference type="ChEBI" id="CHEBI:18420"/>
    </ligand>
</feature>
<dbReference type="GO" id="GO:0009103">
    <property type="term" value="P:lipopolysaccharide biosynthetic process"/>
    <property type="evidence" value="ECO:0007669"/>
    <property type="project" value="TreeGrafter"/>
</dbReference>
<feature type="transmembrane region" description="Helical" evidence="8">
    <location>
        <begin position="66"/>
        <end position="83"/>
    </location>
</feature>
<dbReference type="PANTHER" id="PTHR22926:SF3">
    <property type="entry name" value="UNDECAPRENYL-PHOSPHATE ALPHA-N-ACETYLGLUCOSAMINYL 1-PHOSPHATE TRANSFERASE"/>
    <property type="match status" value="1"/>
</dbReference>
<feature type="transmembrane region" description="Helical" evidence="8">
    <location>
        <begin position="141"/>
        <end position="161"/>
    </location>
</feature>
<feature type="transmembrane region" description="Helical" evidence="8">
    <location>
        <begin position="115"/>
        <end position="134"/>
    </location>
</feature>
<accession>A0A090Q4C9</accession>
<dbReference type="PANTHER" id="PTHR22926">
    <property type="entry name" value="PHOSPHO-N-ACETYLMURAMOYL-PENTAPEPTIDE-TRANSFERASE"/>
    <property type="match status" value="1"/>
</dbReference>
<feature type="binding site" evidence="7">
    <location>
        <position position="193"/>
    </location>
    <ligand>
        <name>Mg(2+)</name>
        <dbReference type="ChEBI" id="CHEBI:18420"/>
    </ligand>
</feature>
<feature type="transmembrane region" description="Helical" evidence="8">
    <location>
        <begin position="167"/>
        <end position="183"/>
    </location>
</feature>
<dbReference type="Pfam" id="PF00953">
    <property type="entry name" value="Glycos_transf_4"/>
    <property type="match status" value="1"/>
</dbReference>
<keyword evidence="10" id="KW-1185">Reference proteome</keyword>
<dbReference type="GO" id="GO:0046872">
    <property type="term" value="F:metal ion binding"/>
    <property type="evidence" value="ECO:0007669"/>
    <property type="project" value="UniProtKB-KW"/>
</dbReference>
<feature type="transmembrane region" description="Helical" evidence="8">
    <location>
        <begin position="6"/>
        <end position="23"/>
    </location>
</feature>
<feature type="transmembrane region" description="Helical" evidence="8">
    <location>
        <begin position="43"/>
        <end position="60"/>
    </location>
</feature>
<evidence type="ECO:0000256" key="7">
    <source>
        <dbReference type="PIRSR" id="PIRSR600715-1"/>
    </source>
</evidence>
<evidence type="ECO:0000313" key="10">
    <source>
        <dbReference type="Proteomes" id="UP000029221"/>
    </source>
</evidence>
<dbReference type="GO" id="GO:0005886">
    <property type="term" value="C:plasma membrane"/>
    <property type="evidence" value="ECO:0007669"/>
    <property type="project" value="UniProtKB-SubCell"/>
</dbReference>
<evidence type="ECO:0000256" key="5">
    <source>
        <dbReference type="ARBA" id="ARBA00022989"/>
    </source>
</evidence>
<reference evidence="9" key="1">
    <citation type="journal article" date="2014" name="Genome Announc.">
        <title>Draft Genome Sequences of Marine Flavobacterium Nonlabens Strains NR17, NR24, NR27, NR32, NR33, and Ara13.</title>
        <authorList>
            <person name="Nakanishi M."/>
            <person name="Meirelles P."/>
            <person name="Suzuki R."/>
            <person name="Takatani N."/>
            <person name="Mino S."/>
            <person name="Suda W."/>
            <person name="Oshima K."/>
            <person name="Hattori M."/>
            <person name="Ohkuma M."/>
            <person name="Hosokawa M."/>
            <person name="Miyashita K."/>
            <person name="Thompson F.L."/>
            <person name="Niwa A."/>
            <person name="Sawabe T."/>
            <person name="Sawabe T."/>
        </authorList>
    </citation>
    <scope>NUCLEOTIDE SEQUENCE [LARGE SCALE GENOMIC DNA]</scope>
    <source>
        <strain evidence="9">JCM 19294</strain>
    </source>
</reference>
<protein>
    <submittedName>
        <fullName evidence="9">Undecaprenyl-phosphate N-acetylglucosaminyl 1-phosphate transferase</fullName>
    </submittedName>
</protein>
<evidence type="ECO:0000256" key="3">
    <source>
        <dbReference type="ARBA" id="ARBA00022679"/>
    </source>
</evidence>
<keyword evidence="7" id="KW-0460">Magnesium</keyword>
<keyword evidence="6 8" id="KW-0472">Membrane</keyword>
<evidence type="ECO:0000256" key="6">
    <source>
        <dbReference type="ARBA" id="ARBA00023136"/>
    </source>
</evidence>
<feature type="transmembrane region" description="Helical" evidence="8">
    <location>
        <begin position="190"/>
        <end position="212"/>
    </location>
</feature>
<feature type="transmembrane region" description="Helical" evidence="8">
    <location>
        <begin position="269"/>
        <end position="288"/>
    </location>
</feature>
<dbReference type="EMBL" id="BBML01000004">
    <property type="protein sequence ID" value="GAK97027.1"/>
    <property type="molecule type" value="Genomic_DNA"/>
</dbReference>
<evidence type="ECO:0000256" key="2">
    <source>
        <dbReference type="ARBA" id="ARBA00022475"/>
    </source>
</evidence>
<proteinExistence type="predicted"/>
<name>A0A090Q4C9_9FLAO</name>
<evidence type="ECO:0000256" key="1">
    <source>
        <dbReference type="ARBA" id="ARBA00004651"/>
    </source>
</evidence>
<comment type="cofactor">
    <cofactor evidence="7">
        <name>Mg(2+)</name>
        <dbReference type="ChEBI" id="CHEBI:18420"/>
    </cofactor>
</comment>
<keyword evidence="2" id="KW-1003">Cell membrane</keyword>